<dbReference type="SUPFAM" id="SSF47781">
    <property type="entry name" value="RuvA domain 2-like"/>
    <property type="match status" value="3"/>
</dbReference>
<dbReference type="Proteomes" id="UP000219281">
    <property type="component" value="Unassembled WGS sequence"/>
</dbReference>
<evidence type="ECO:0000313" key="1">
    <source>
        <dbReference type="EMBL" id="SOD15280.1"/>
    </source>
</evidence>
<dbReference type="InterPro" id="IPR010994">
    <property type="entry name" value="RuvA_2-like"/>
</dbReference>
<reference evidence="2" key="1">
    <citation type="submission" date="2017-09" db="EMBL/GenBank/DDBJ databases">
        <authorList>
            <person name="Varghese N."/>
            <person name="Submissions S."/>
        </authorList>
    </citation>
    <scope>NUCLEOTIDE SEQUENCE [LARGE SCALE GENOMIC DNA]</scope>
    <source>
        <strain evidence="2">CGMCC 1.12803</strain>
    </source>
</reference>
<dbReference type="AlphaFoldDB" id="A0A286A057"/>
<keyword evidence="2" id="KW-1185">Reference proteome</keyword>
<accession>A0A286A057</accession>
<dbReference type="Pfam" id="PF12836">
    <property type="entry name" value="HHH_3"/>
    <property type="match status" value="3"/>
</dbReference>
<dbReference type="GO" id="GO:0015627">
    <property type="term" value="C:type II protein secretion system complex"/>
    <property type="evidence" value="ECO:0007669"/>
    <property type="project" value="TreeGrafter"/>
</dbReference>
<dbReference type="EMBL" id="OCMT01000002">
    <property type="protein sequence ID" value="SOD15280.1"/>
    <property type="molecule type" value="Genomic_DNA"/>
</dbReference>
<proteinExistence type="predicted"/>
<gene>
    <name evidence="1" type="ORF">SAMN06297358_2267</name>
</gene>
<protein>
    <submittedName>
        <fullName evidence="1">Competence protein ComEA helix-hairpin-helix repeat region</fullName>
    </submittedName>
</protein>
<name>A0A286A057_9SPHI</name>
<evidence type="ECO:0000313" key="2">
    <source>
        <dbReference type="Proteomes" id="UP000219281"/>
    </source>
</evidence>
<dbReference type="InterPro" id="IPR051675">
    <property type="entry name" value="Endo/Exo/Phosphatase_dom_1"/>
</dbReference>
<dbReference type="OrthoDB" id="981124at2"/>
<organism evidence="1 2">
    <name type="scientific">Pedobacter xixiisoli</name>
    <dbReference type="NCBI Taxonomy" id="1476464"/>
    <lineage>
        <taxon>Bacteria</taxon>
        <taxon>Pseudomonadati</taxon>
        <taxon>Bacteroidota</taxon>
        <taxon>Sphingobacteriia</taxon>
        <taxon>Sphingobacteriales</taxon>
        <taxon>Sphingobacteriaceae</taxon>
        <taxon>Pedobacter</taxon>
    </lineage>
</organism>
<dbReference type="PANTHER" id="PTHR21180:SF32">
    <property type="entry name" value="ENDONUCLEASE_EXONUCLEASE_PHOSPHATASE FAMILY DOMAIN-CONTAINING PROTEIN 1"/>
    <property type="match status" value="1"/>
</dbReference>
<dbReference type="GO" id="GO:0015628">
    <property type="term" value="P:protein secretion by the type II secretion system"/>
    <property type="evidence" value="ECO:0007669"/>
    <property type="project" value="TreeGrafter"/>
</dbReference>
<dbReference type="PANTHER" id="PTHR21180">
    <property type="entry name" value="ENDONUCLEASE/EXONUCLEASE/PHOSPHATASE FAMILY DOMAIN-CONTAINING PROTEIN 1"/>
    <property type="match status" value="1"/>
</dbReference>
<dbReference type="Gene3D" id="1.10.150.280">
    <property type="entry name" value="AF1531-like domain"/>
    <property type="match status" value="3"/>
</dbReference>
<sequence>MMEKWLSNNFGFSKREYNGLLYLVIIIVVVTFIPYIYQFYFHTKSINEIAEKLAVQKLVLVDRYNKKKYSNTRNEIENSTAKRTVHYFEFNPNTITEKEWQQFGLSYKQAMSIVNYVKKGGKFYKPEDLKRMYTISPEKYEALLPYVAIPKTEQVDKKPAFAYTKKEAVIVEINTADTLELDKIKGVGAAFARRIVKYRERLGGFYNKEQLFEVFGVDTPKFNEIKDQIKIDMAGIAKLNINTVEFDDLKRHPYLTFKQMNAIIQYRKQHGPYKSIADLGKVLILKPETIQKIAPYLSF</sequence>